<dbReference type="AlphaFoldDB" id="A0A7S3BY75"/>
<organism evidence="1">
    <name type="scientific">Haptolina ericina</name>
    <dbReference type="NCBI Taxonomy" id="156174"/>
    <lineage>
        <taxon>Eukaryota</taxon>
        <taxon>Haptista</taxon>
        <taxon>Haptophyta</taxon>
        <taxon>Prymnesiophyceae</taxon>
        <taxon>Prymnesiales</taxon>
        <taxon>Prymnesiaceae</taxon>
        <taxon>Haptolina</taxon>
    </lineage>
</organism>
<proteinExistence type="predicted"/>
<accession>A0A7S3BY75</accession>
<sequence length="283" mass="29643">MCVDVSRFWTQMEAWLSMQQALSHSGLVPASAGNERHTIAHLHNASSTISQGLVALWSGKSAAEAHAILRQPDVSVTNQSDKMRQLPKIASLNETIRQTLERHEKCDAALQALAAAMVTNDAAALRAALTSAQVAQVAPANLSVAIDVAHEAGVPRAILAALDQVVADAVWPEVALVDVGVALKPPAASSIHYEVEQVLNAFTEAQLAATDAFAKARQLAEDKGVEVRLTNRRNTVSVVARSTADGTSGRIMLEKAMLTHVTDGGRDSAGCGGGACCGACVLQ</sequence>
<dbReference type="EMBL" id="HBHX01067978">
    <property type="protein sequence ID" value="CAE0148748.1"/>
    <property type="molecule type" value="Transcribed_RNA"/>
</dbReference>
<reference evidence="1" key="1">
    <citation type="submission" date="2021-01" db="EMBL/GenBank/DDBJ databases">
        <authorList>
            <person name="Corre E."/>
            <person name="Pelletier E."/>
            <person name="Niang G."/>
            <person name="Scheremetjew M."/>
            <person name="Finn R."/>
            <person name="Kale V."/>
            <person name="Holt S."/>
            <person name="Cochrane G."/>
            <person name="Meng A."/>
            <person name="Brown T."/>
            <person name="Cohen L."/>
        </authorList>
    </citation>
    <scope>NUCLEOTIDE SEQUENCE</scope>
    <source>
        <strain evidence="1">CCMP281</strain>
    </source>
</reference>
<protein>
    <submittedName>
        <fullName evidence="1">Uncharacterized protein</fullName>
    </submittedName>
</protein>
<name>A0A7S3BY75_9EUKA</name>
<gene>
    <name evidence="1" type="ORF">HERI1096_LOCUS37536</name>
</gene>
<evidence type="ECO:0000313" key="1">
    <source>
        <dbReference type="EMBL" id="CAE0148748.1"/>
    </source>
</evidence>